<dbReference type="EMBL" id="JAZDQJ010000041">
    <property type="protein sequence ID" value="MEE1936633.1"/>
    <property type="molecule type" value="Genomic_DNA"/>
</dbReference>
<dbReference type="Proteomes" id="UP001335100">
    <property type="component" value="Unassembled WGS sequence"/>
</dbReference>
<keyword evidence="1" id="KW-1133">Transmembrane helix</keyword>
<organism evidence="2 3">
    <name type="scientific">Pseudomonas ulcerans</name>
    <dbReference type="NCBI Taxonomy" id="3115852"/>
    <lineage>
        <taxon>Bacteria</taxon>
        <taxon>Pseudomonadati</taxon>
        <taxon>Pseudomonadota</taxon>
        <taxon>Gammaproteobacteria</taxon>
        <taxon>Pseudomonadales</taxon>
        <taxon>Pseudomonadaceae</taxon>
        <taxon>Pseudomonas</taxon>
    </lineage>
</organism>
<name>A0ABU7HZ03_9PSED</name>
<gene>
    <name evidence="2" type="ORF">V0R50_25710</name>
</gene>
<dbReference type="RefSeq" id="WP_330077303.1">
    <property type="nucleotide sequence ID" value="NZ_JAZDQJ010000041.1"/>
</dbReference>
<comment type="caution">
    <text evidence="2">The sequence shown here is derived from an EMBL/GenBank/DDBJ whole genome shotgun (WGS) entry which is preliminary data.</text>
</comment>
<evidence type="ECO:0008006" key="4">
    <source>
        <dbReference type="Google" id="ProtNLM"/>
    </source>
</evidence>
<keyword evidence="1" id="KW-0812">Transmembrane</keyword>
<reference evidence="2 3" key="1">
    <citation type="submission" date="2024-01" db="EMBL/GenBank/DDBJ databases">
        <title>Unpublished Manusciprt.</title>
        <authorList>
            <person name="Duman M."/>
            <person name="Valdes E.G."/>
            <person name="Ajmi N."/>
            <person name="Altun S."/>
            <person name="Saticioglu I.B."/>
        </authorList>
    </citation>
    <scope>NUCLEOTIDE SEQUENCE [LARGE SCALE GENOMIC DNA]</scope>
    <source>
        <strain evidence="2 3">148P</strain>
    </source>
</reference>
<proteinExistence type="predicted"/>
<accession>A0ABU7HZ03</accession>
<feature type="transmembrane region" description="Helical" evidence="1">
    <location>
        <begin position="6"/>
        <end position="25"/>
    </location>
</feature>
<evidence type="ECO:0000256" key="1">
    <source>
        <dbReference type="SAM" id="Phobius"/>
    </source>
</evidence>
<evidence type="ECO:0000313" key="3">
    <source>
        <dbReference type="Proteomes" id="UP001335100"/>
    </source>
</evidence>
<protein>
    <recommendedName>
        <fullName evidence="4">DUF4381 domain-containing protein</fullName>
    </recommendedName>
</protein>
<keyword evidence="3" id="KW-1185">Reference proteome</keyword>
<evidence type="ECO:0000313" key="2">
    <source>
        <dbReference type="EMBL" id="MEE1936633.1"/>
    </source>
</evidence>
<keyword evidence="1" id="KW-0472">Membrane</keyword>
<sequence>MDSQDWSGLTLWLIITTLSVAMVFWKKRAKAAYRRRSQASIDAGFARTLSRHGLEQAQVLQDLTRLGRLDRFDNRPFEVQRILHAPPDRWFLYLHTADSEPVLTEISEQRAKASINSQTRLFGFRL</sequence>